<evidence type="ECO:0000313" key="7">
    <source>
        <dbReference type="EMBL" id="SDG41445.1"/>
    </source>
</evidence>
<evidence type="ECO:0000256" key="1">
    <source>
        <dbReference type="ARBA" id="ARBA00010641"/>
    </source>
</evidence>
<dbReference type="PANTHER" id="PTHR43133:SF46">
    <property type="entry name" value="RNA POLYMERASE SIGMA-70 FACTOR ECF SUBFAMILY"/>
    <property type="match status" value="1"/>
</dbReference>
<dbReference type="PANTHER" id="PTHR43133">
    <property type="entry name" value="RNA POLYMERASE ECF-TYPE SIGMA FACTO"/>
    <property type="match status" value="1"/>
</dbReference>
<dbReference type="SUPFAM" id="SSF88946">
    <property type="entry name" value="Sigma2 domain of RNA polymerase sigma factors"/>
    <property type="match status" value="1"/>
</dbReference>
<dbReference type="InterPro" id="IPR013249">
    <property type="entry name" value="RNA_pol_sigma70_r4_t2"/>
</dbReference>
<organism evidence="7 8">
    <name type="scientific">Dyadobacter soli</name>
    <dbReference type="NCBI Taxonomy" id="659014"/>
    <lineage>
        <taxon>Bacteria</taxon>
        <taxon>Pseudomonadati</taxon>
        <taxon>Bacteroidota</taxon>
        <taxon>Cytophagia</taxon>
        <taxon>Cytophagales</taxon>
        <taxon>Spirosomataceae</taxon>
        <taxon>Dyadobacter</taxon>
    </lineage>
</organism>
<keyword evidence="8" id="KW-1185">Reference proteome</keyword>
<dbReference type="InterPro" id="IPR014284">
    <property type="entry name" value="RNA_pol_sigma-70_dom"/>
</dbReference>
<keyword evidence="4" id="KW-0804">Transcription</keyword>
<dbReference type="InterPro" id="IPR007627">
    <property type="entry name" value="RNA_pol_sigma70_r2"/>
</dbReference>
<dbReference type="Pfam" id="PF04542">
    <property type="entry name" value="Sigma70_r2"/>
    <property type="match status" value="1"/>
</dbReference>
<evidence type="ECO:0000259" key="5">
    <source>
        <dbReference type="Pfam" id="PF04542"/>
    </source>
</evidence>
<reference evidence="8" key="1">
    <citation type="submission" date="2016-10" db="EMBL/GenBank/DDBJ databases">
        <authorList>
            <person name="Varghese N."/>
            <person name="Submissions S."/>
        </authorList>
    </citation>
    <scope>NUCLEOTIDE SEQUENCE [LARGE SCALE GENOMIC DNA]</scope>
    <source>
        <strain evidence="8">DSM 25329</strain>
    </source>
</reference>
<dbReference type="Gene3D" id="1.10.10.10">
    <property type="entry name" value="Winged helix-like DNA-binding domain superfamily/Winged helix DNA-binding domain"/>
    <property type="match status" value="1"/>
</dbReference>
<evidence type="ECO:0000256" key="4">
    <source>
        <dbReference type="ARBA" id="ARBA00023163"/>
    </source>
</evidence>
<comment type="similarity">
    <text evidence="1">Belongs to the sigma-70 factor family. ECF subfamily.</text>
</comment>
<dbReference type="Gene3D" id="1.10.1740.10">
    <property type="match status" value="1"/>
</dbReference>
<keyword evidence="3" id="KW-0731">Sigma factor</keyword>
<dbReference type="OrthoDB" id="941544at2"/>
<dbReference type="STRING" id="659014.SAMN04487996_118126"/>
<dbReference type="NCBIfam" id="TIGR02937">
    <property type="entry name" value="sigma70-ECF"/>
    <property type="match status" value="1"/>
</dbReference>
<protein>
    <submittedName>
        <fullName evidence="7">RNA polymerase sigma-70 factor, ECF subfamily</fullName>
    </submittedName>
</protein>
<sequence length="189" mass="22037">MPEYNSAVLQELLDGCLQKNRRSQELLYKQFYGYAMSICLRYTRSREEAKEILNDGFLKVFTKLESFDANRPFKTWLSRIMINTALDHYRQEVRRDVFDDVEVAEQVSVDETVISKLSHEELVGLIQRLTPAYRLVFSLSVIDGYTHEEIAEQLSISVGASKSNLSRAREKLREMLSKINIDDYDRVAR</sequence>
<dbReference type="CDD" id="cd06171">
    <property type="entry name" value="Sigma70_r4"/>
    <property type="match status" value="1"/>
</dbReference>
<dbReference type="RefSeq" id="WP_090156120.1">
    <property type="nucleotide sequence ID" value="NZ_FNAN01000018.1"/>
</dbReference>
<feature type="domain" description="RNA polymerase sigma factor 70 region 4 type 2" evidence="6">
    <location>
        <begin position="120"/>
        <end position="172"/>
    </location>
</feature>
<gene>
    <name evidence="7" type="ORF">SAMN04487996_118126</name>
</gene>
<proteinExistence type="inferred from homology"/>
<dbReference type="GO" id="GO:0006352">
    <property type="term" value="P:DNA-templated transcription initiation"/>
    <property type="evidence" value="ECO:0007669"/>
    <property type="project" value="InterPro"/>
</dbReference>
<dbReference type="Proteomes" id="UP000198748">
    <property type="component" value="Unassembled WGS sequence"/>
</dbReference>
<dbReference type="EMBL" id="FNAN01000018">
    <property type="protein sequence ID" value="SDG41445.1"/>
    <property type="molecule type" value="Genomic_DNA"/>
</dbReference>
<feature type="domain" description="RNA polymerase sigma-70 region 2" evidence="5">
    <location>
        <begin position="27"/>
        <end position="94"/>
    </location>
</feature>
<dbReference type="AlphaFoldDB" id="A0A1G7U1F8"/>
<name>A0A1G7U1F8_9BACT</name>
<dbReference type="InterPro" id="IPR036388">
    <property type="entry name" value="WH-like_DNA-bd_sf"/>
</dbReference>
<dbReference type="InterPro" id="IPR013324">
    <property type="entry name" value="RNA_pol_sigma_r3/r4-like"/>
</dbReference>
<dbReference type="GO" id="GO:0016987">
    <property type="term" value="F:sigma factor activity"/>
    <property type="evidence" value="ECO:0007669"/>
    <property type="project" value="UniProtKB-KW"/>
</dbReference>
<dbReference type="Pfam" id="PF08281">
    <property type="entry name" value="Sigma70_r4_2"/>
    <property type="match status" value="1"/>
</dbReference>
<accession>A0A1G7U1F8</accession>
<evidence type="ECO:0000256" key="2">
    <source>
        <dbReference type="ARBA" id="ARBA00023015"/>
    </source>
</evidence>
<dbReference type="GO" id="GO:0003677">
    <property type="term" value="F:DNA binding"/>
    <property type="evidence" value="ECO:0007669"/>
    <property type="project" value="InterPro"/>
</dbReference>
<evidence type="ECO:0000256" key="3">
    <source>
        <dbReference type="ARBA" id="ARBA00023082"/>
    </source>
</evidence>
<dbReference type="SUPFAM" id="SSF88659">
    <property type="entry name" value="Sigma3 and sigma4 domains of RNA polymerase sigma factors"/>
    <property type="match status" value="1"/>
</dbReference>
<evidence type="ECO:0000313" key="8">
    <source>
        <dbReference type="Proteomes" id="UP000198748"/>
    </source>
</evidence>
<evidence type="ECO:0000259" key="6">
    <source>
        <dbReference type="Pfam" id="PF08281"/>
    </source>
</evidence>
<dbReference type="InterPro" id="IPR039425">
    <property type="entry name" value="RNA_pol_sigma-70-like"/>
</dbReference>
<keyword evidence="2" id="KW-0805">Transcription regulation</keyword>
<dbReference type="InterPro" id="IPR013325">
    <property type="entry name" value="RNA_pol_sigma_r2"/>
</dbReference>